<evidence type="ECO:0000259" key="2">
    <source>
        <dbReference type="Pfam" id="PF03959"/>
    </source>
</evidence>
<dbReference type="Pfam" id="PF03959">
    <property type="entry name" value="FSH1"/>
    <property type="match status" value="1"/>
</dbReference>
<feature type="domain" description="Serine hydrolase" evidence="2">
    <location>
        <begin position="2"/>
        <end position="241"/>
    </location>
</feature>
<dbReference type="GO" id="GO:0005737">
    <property type="term" value="C:cytoplasm"/>
    <property type="evidence" value="ECO:0007669"/>
    <property type="project" value="TreeGrafter"/>
</dbReference>
<dbReference type="SUPFAM" id="SSF53474">
    <property type="entry name" value="alpha/beta-Hydrolases"/>
    <property type="match status" value="1"/>
</dbReference>
<dbReference type="VEuPathDB" id="FungiDB:BO78DRAFT_20569"/>
<organism evidence="3 4">
    <name type="scientific">Aspergillus sclerotiicarbonarius (strain CBS 121057 / IBT 28362)</name>
    <dbReference type="NCBI Taxonomy" id="1448318"/>
    <lineage>
        <taxon>Eukaryota</taxon>
        <taxon>Fungi</taxon>
        <taxon>Dikarya</taxon>
        <taxon>Ascomycota</taxon>
        <taxon>Pezizomycotina</taxon>
        <taxon>Eurotiomycetes</taxon>
        <taxon>Eurotiomycetidae</taxon>
        <taxon>Eurotiales</taxon>
        <taxon>Aspergillaceae</taxon>
        <taxon>Aspergillus</taxon>
        <taxon>Aspergillus subgen. Circumdati</taxon>
    </lineage>
</organism>
<dbReference type="InterPro" id="IPR050593">
    <property type="entry name" value="LovG"/>
</dbReference>
<dbReference type="EMBL" id="KZ826421">
    <property type="protein sequence ID" value="PYI01234.1"/>
    <property type="molecule type" value="Genomic_DNA"/>
</dbReference>
<dbReference type="OrthoDB" id="414698at2759"/>
<dbReference type="GO" id="GO:0019748">
    <property type="term" value="P:secondary metabolic process"/>
    <property type="evidence" value="ECO:0007669"/>
    <property type="project" value="TreeGrafter"/>
</dbReference>
<evidence type="ECO:0000256" key="1">
    <source>
        <dbReference type="ARBA" id="ARBA00022801"/>
    </source>
</evidence>
<dbReference type="GO" id="GO:0005634">
    <property type="term" value="C:nucleus"/>
    <property type="evidence" value="ECO:0007669"/>
    <property type="project" value="TreeGrafter"/>
</dbReference>
<gene>
    <name evidence="3" type="ORF">BO78DRAFT_20569</name>
</gene>
<dbReference type="AlphaFoldDB" id="A0A319EBS9"/>
<reference evidence="3 4" key="1">
    <citation type="submission" date="2018-02" db="EMBL/GenBank/DDBJ databases">
        <title>The genomes of Aspergillus section Nigri reveals drivers in fungal speciation.</title>
        <authorList>
            <consortium name="DOE Joint Genome Institute"/>
            <person name="Vesth T.C."/>
            <person name="Nybo J."/>
            <person name="Theobald S."/>
            <person name="Brandl J."/>
            <person name="Frisvad J.C."/>
            <person name="Nielsen K.F."/>
            <person name="Lyhne E.K."/>
            <person name="Kogle M.E."/>
            <person name="Kuo A."/>
            <person name="Riley R."/>
            <person name="Clum A."/>
            <person name="Nolan M."/>
            <person name="Lipzen A."/>
            <person name="Salamov A."/>
            <person name="Henrissat B."/>
            <person name="Wiebenga A."/>
            <person name="De vries R.P."/>
            <person name="Grigoriev I.V."/>
            <person name="Mortensen U.H."/>
            <person name="Andersen M.R."/>
            <person name="Baker S.E."/>
        </authorList>
    </citation>
    <scope>NUCLEOTIDE SEQUENCE [LARGE SCALE GENOMIC DNA]</scope>
    <source>
        <strain evidence="3 4">CBS 121057</strain>
    </source>
</reference>
<evidence type="ECO:0000313" key="3">
    <source>
        <dbReference type="EMBL" id="PYI01234.1"/>
    </source>
</evidence>
<dbReference type="Proteomes" id="UP000248423">
    <property type="component" value="Unassembled WGS sequence"/>
</dbReference>
<accession>A0A319EBS9</accession>
<dbReference type="PANTHER" id="PTHR48070">
    <property type="entry name" value="ESTERASE OVCA2"/>
    <property type="match status" value="1"/>
</dbReference>
<keyword evidence="1" id="KW-0378">Hydrolase</keyword>
<dbReference type="InterPro" id="IPR029058">
    <property type="entry name" value="AB_hydrolase_fold"/>
</dbReference>
<proteinExistence type="predicted"/>
<dbReference type="PANTHER" id="PTHR48070:SF4">
    <property type="entry name" value="ESTERASE ALNB"/>
    <property type="match status" value="1"/>
</dbReference>
<sequence>MRFLCLHGSGSSAQIFDTQLSVLQRALGPRYEFVFLQGEFPSEPGLGVEGMYPGPYYSLFDIPTKGRLVDAFALIDEYWESDGPFDGLIGFSQGGSAVASYLLQPPTARKPFECALFFSSSVPFNPLSPPWSFIDRDHFMDATTGEAISTDDLMRSIPEAAQLDPSRHPNLKDELLLRRYTGFQRDTIRIDLPTVHVYATNDPWYYDQCMDTEKLCRALNRETVLHKGGHSVPWDAGTTEAIIDGIRNMQQALDLT</sequence>
<keyword evidence="4" id="KW-1185">Reference proteome</keyword>
<evidence type="ECO:0000313" key="4">
    <source>
        <dbReference type="Proteomes" id="UP000248423"/>
    </source>
</evidence>
<dbReference type="InterPro" id="IPR005645">
    <property type="entry name" value="FSH-like_dom"/>
</dbReference>
<dbReference type="GO" id="GO:0016787">
    <property type="term" value="F:hydrolase activity"/>
    <property type="evidence" value="ECO:0007669"/>
    <property type="project" value="UniProtKB-KW"/>
</dbReference>
<protein>
    <recommendedName>
        <fullName evidence="2">Serine hydrolase domain-containing protein</fullName>
    </recommendedName>
</protein>
<dbReference type="Gene3D" id="3.40.50.1820">
    <property type="entry name" value="alpha/beta hydrolase"/>
    <property type="match status" value="1"/>
</dbReference>
<name>A0A319EBS9_ASPSB</name>